<dbReference type="SUPFAM" id="SSF103473">
    <property type="entry name" value="MFS general substrate transporter"/>
    <property type="match status" value="1"/>
</dbReference>
<feature type="compositionally biased region" description="Pro residues" evidence="1">
    <location>
        <begin position="298"/>
        <end position="309"/>
    </location>
</feature>
<dbReference type="EMBL" id="JAGTXO010000015">
    <property type="protein sequence ID" value="KAG8463766.1"/>
    <property type="molecule type" value="Genomic_DNA"/>
</dbReference>
<evidence type="ECO:0000313" key="3">
    <source>
        <dbReference type="EMBL" id="KAG8463766.1"/>
    </source>
</evidence>
<organism evidence="3 4">
    <name type="scientific">Diacronema lutheri</name>
    <name type="common">Unicellular marine alga</name>
    <name type="synonym">Monochrysis lutheri</name>
    <dbReference type="NCBI Taxonomy" id="2081491"/>
    <lineage>
        <taxon>Eukaryota</taxon>
        <taxon>Haptista</taxon>
        <taxon>Haptophyta</taxon>
        <taxon>Pavlovophyceae</taxon>
        <taxon>Pavlovales</taxon>
        <taxon>Pavlovaceae</taxon>
        <taxon>Diacronema</taxon>
    </lineage>
</organism>
<feature type="compositionally biased region" description="Low complexity" evidence="1">
    <location>
        <begin position="532"/>
        <end position="568"/>
    </location>
</feature>
<keyword evidence="4" id="KW-1185">Reference proteome</keyword>
<gene>
    <name evidence="3" type="ORF">KFE25_004039</name>
</gene>
<reference evidence="3" key="1">
    <citation type="submission" date="2021-05" db="EMBL/GenBank/DDBJ databases">
        <title>The genome of the haptophyte Pavlova lutheri (Diacronema luteri, Pavlovales) - a model for lipid biosynthesis in eukaryotic algae.</title>
        <authorList>
            <person name="Hulatt C.J."/>
            <person name="Posewitz M.C."/>
        </authorList>
    </citation>
    <scope>NUCLEOTIDE SEQUENCE</scope>
    <source>
        <strain evidence="3">NIVA-4/92</strain>
    </source>
</reference>
<feature type="region of interest" description="Disordered" evidence="1">
    <location>
        <begin position="510"/>
        <end position="589"/>
    </location>
</feature>
<dbReference type="InterPro" id="IPR036259">
    <property type="entry name" value="MFS_trans_sf"/>
</dbReference>
<name>A0A8J5X8S8_DIALT</name>
<sequence length="589" mass="60316">MPGLNHNVKACILLCVLSGIADSTWSGTVIAAFILIASGSNTTVGLIEAAQGLATLLFALPIGYLADKYGRSGVISTGGVLCICAAIATTYVILDVERDSQMSAHSIGVLFTVMVVWGVVGGIISGPSQALYADSIPTGERSKWYVYLFGAYIISSAVGPILSICVFAVTEDEWTLAELRLVILCGMAAELGCALVMFTFSDAAALGHRSDAVVQAQPISERPPARASNAPAAAAEAPLRAPNAAVPCAAPAAAADEHAPSAAAERARVGPAGADAGAAPLVNDGGSPSAHAARGGAPPVPPLAPPAPRAPETRFGRIPYVLFASSLLTALGSGMTVKFFPLFFKQDCALSPEATQGIYVVVPFAMVGCSALVQRASATVGRIQCIVLSRACGVCLLLLMAWLQLRSTYRGAALVLVPVYVLRTALMNSGYPLEESILMDYVPKASRARWKSLESVSQFGWCGSAALGGWLGDRFGYSYTFLLTAAIQGSATLLVATLLPVVPRREADGAALIGDDDEEAEREAPSDGGEAGAEPSSPAPHAGAASVAARGSAAPAGARGAKPPSKAGLRVGARPPATARAWRVHGAAP</sequence>
<keyword evidence="2" id="KW-1133">Transmembrane helix</keyword>
<feature type="transmembrane region" description="Helical" evidence="2">
    <location>
        <begin position="106"/>
        <end position="124"/>
    </location>
</feature>
<keyword evidence="2" id="KW-0472">Membrane</keyword>
<evidence type="ECO:0000313" key="4">
    <source>
        <dbReference type="Proteomes" id="UP000751190"/>
    </source>
</evidence>
<dbReference type="InterPro" id="IPR011701">
    <property type="entry name" value="MFS"/>
</dbReference>
<feature type="transmembrane region" description="Helical" evidence="2">
    <location>
        <begin position="477"/>
        <end position="499"/>
    </location>
</feature>
<dbReference type="PANTHER" id="PTHR23525:SF1">
    <property type="entry name" value="NODULIN-LIKE DOMAIN-CONTAINING PROTEIN"/>
    <property type="match status" value="1"/>
</dbReference>
<feature type="transmembrane region" description="Helical" evidence="2">
    <location>
        <begin position="181"/>
        <end position="200"/>
    </location>
</feature>
<keyword evidence="2" id="KW-0812">Transmembrane</keyword>
<comment type="caution">
    <text evidence="3">The sequence shown here is derived from an EMBL/GenBank/DDBJ whole genome shotgun (WGS) entry which is preliminary data.</text>
</comment>
<dbReference type="Proteomes" id="UP000751190">
    <property type="component" value="Unassembled WGS sequence"/>
</dbReference>
<dbReference type="OMA" id="VIVTWEA"/>
<evidence type="ECO:0008006" key="5">
    <source>
        <dbReference type="Google" id="ProtNLM"/>
    </source>
</evidence>
<dbReference type="PANTHER" id="PTHR23525">
    <property type="entry name" value="TRANSPORTER, PUTATIVE-RELATED"/>
    <property type="match status" value="1"/>
</dbReference>
<protein>
    <recommendedName>
        <fullName evidence="5">Major facilitator superfamily (MFS) profile domain-containing protein</fullName>
    </recommendedName>
</protein>
<feature type="transmembrane region" description="Helical" evidence="2">
    <location>
        <begin position="144"/>
        <end position="169"/>
    </location>
</feature>
<feature type="transmembrane region" description="Helical" evidence="2">
    <location>
        <begin position="73"/>
        <end position="94"/>
    </location>
</feature>
<feature type="transmembrane region" description="Helical" evidence="2">
    <location>
        <begin position="49"/>
        <end position="66"/>
    </location>
</feature>
<dbReference type="OrthoDB" id="541403at2759"/>
<feature type="transmembrane region" description="Helical" evidence="2">
    <location>
        <begin position="320"/>
        <end position="344"/>
    </location>
</feature>
<feature type="region of interest" description="Disordered" evidence="1">
    <location>
        <begin position="275"/>
        <end position="309"/>
    </location>
</feature>
<dbReference type="GO" id="GO:0022857">
    <property type="term" value="F:transmembrane transporter activity"/>
    <property type="evidence" value="ECO:0007669"/>
    <property type="project" value="InterPro"/>
</dbReference>
<feature type="transmembrane region" description="Helical" evidence="2">
    <location>
        <begin position="12"/>
        <end position="37"/>
    </location>
</feature>
<dbReference type="Pfam" id="PF07690">
    <property type="entry name" value="MFS_1"/>
    <property type="match status" value="1"/>
</dbReference>
<accession>A0A8J5X8S8</accession>
<dbReference type="AlphaFoldDB" id="A0A8J5X8S8"/>
<dbReference type="Gene3D" id="1.20.1250.20">
    <property type="entry name" value="MFS general substrate transporter like domains"/>
    <property type="match status" value="2"/>
</dbReference>
<evidence type="ECO:0000256" key="1">
    <source>
        <dbReference type="SAM" id="MobiDB-lite"/>
    </source>
</evidence>
<feature type="transmembrane region" description="Helical" evidence="2">
    <location>
        <begin position="385"/>
        <end position="405"/>
    </location>
</feature>
<feature type="transmembrane region" description="Helical" evidence="2">
    <location>
        <begin position="356"/>
        <end position="373"/>
    </location>
</feature>
<evidence type="ECO:0000256" key="2">
    <source>
        <dbReference type="SAM" id="Phobius"/>
    </source>
</evidence>
<proteinExistence type="predicted"/>
<dbReference type="CDD" id="cd06174">
    <property type="entry name" value="MFS"/>
    <property type="match status" value="1"/>
</dbReference>